<name>B8ILT5_METNO</name>
<dbReference type="InterPro" id="IPR021508">
    <property type="entry name" value="Gp17-like"/>
</dbReference>
<dbReference type="STRING" id="460265.Mnod_7321"/>
<dbReference type="RefSeq" id="WP_015933619.1">
    <property type="nucleotide sequence ID" value="NC_011894.1"/>
</dbReference>
<evidence type="ECO:0008006" key="3">
    <source>
        <dbReference type="Google" id="ProtNLM"/>
    </source>
</evidence>
<sequence>MQASPELTFLTAVLARLRATSVVNNAVRGRIFDDVPDEGDRKPPWIHAGPMNAQRVEMGCSAAWDLRLRLYVESAAFDRDEAWTIARAAMRALEGQEPPAADGFTDRLTIRQSGDVIDPLAVKSVFFDVATRLIDV</sequence>
<organism evidence="1 2">
    <name type="scientific">Methylobacterium nodulans (strain LMG 21967 / CNCM I-2342 / ORS 2060)</name>
    <dbReference type="NCBI Taxonomy" id="460265"/>
    <lineage>
        <taxon>Bacteria</taxon>
        <taxon>Pseudomonadati</taxon>
        <taxon>Pseudomonadota</taxon>
        <taxon>Alphaproteobacteria</taxon>
        <taxon>Hyphomicrobiales</taxon>
        <taxon>Methylobacteriaceae</taxon>
        <taxon>Methylobacterium</taxon>
    </lineage>
</organism>
<reference evidence="1 2" key="1">
    <citation type="submission" date="2009-01" db="EMBL/GenBank/DDBJ databases">
        <title>Complete sequence of chromosome of Methylobacterium nodulans ORS 2060.</title>
        <authorList>
            <consortium name="US DOE Joint Genome Institute"/>
            <person name="Lucas S."/>
            <person name="Copeland A."/>
            <person name="Lapidus A."/>
            <person name="Glavina del Rio T."/>
            <person name="Dalin E."/>
            <person name="Tice H."/>
            <person name="Bruce D."/>
            <person name="Goodwin L."/>
            <person name="Pitluck S."/>
            <person name="Sims D."/>
            <person name="Brettin T."/>
            <person name="Detter J.C."/>
            <person name="Han C."/>
            <person name="Larimer F."/>
            <person name="Land M."/>
            <person name="Hauser L."/>
            <person name="Kyrpides N."/>
            <person name="Ivanova N."/>
            <person name="Marx C.J."/>
            <person name="Richardson P."/>
        </authorList>
    </citation>
    <scope>NUCLEOTIDE SEQUENCE [LARGE SCALE GENOMIC DNA]</scope>
    <source>
        <strain evidence="2">LMG 21967 / CNCM I-2342 / ORS 2060</strain>
    </source>
</reference>
<keyword evidence="2" id="KW-1185">Reference proteome</keyword>
<dbReference type="HOGENOM" id="CLU_1873009_0_0_5"/>
<evidence type="ECO:0000313" key="1">
    <source>
        <dbReference type="EMBL" id="ACL62060.1"/>
    </source>
</evidence>
<dbReference type="Gene3D" id="3.30.2000.30">
    <property type="match status" value="1"/>
</dbReference>
<proteinExistence type="predicted"/>
<gene>
    <name evidence="1" type="ordered locus">Mnod_7321</name>
</gene>
<evidence type="ECO:0000313" key="2">
    <source>
        <dbReference type="Proteomes" id="UP000008207"/>
    </source>
</evidence>
<dbReference type="AlphaFoldDB" id="B8ILT5"/>
<dbReference type="OrthoDB" id="7994130at2"/>
<accession>B8ILT5</accession>
<dbReference type="InterPro" id="IPR053745">
    <property type="entry name" value="Viral_Tail_Comp_sf"/>
</dbReference>
<dbReference type="KEGG" id="mno:Mnod_7321"/>
<dbReference type="EMBL" id="CP001349">
    <property type="protein sequence ID" value="ACL62060.1"/>
    <property type="molecule type" value="Genomic_DNA"/>
</dbReference>
<dbReference type="Proteomes" id="UP000008207">
    <property type="component" value="Chromosome"/>
</dbReference>
<dbReference type="eggNOG" id="ENOG502ZSEH">
    <property type="taxonomic scope" value="Bacteria"/>
</dbReference>
<protein>
    <recommendedName>
        <fullName evidence="3">DUF3168 domain-containing protein</fullName>
    </recommendedName>
</protein>
<dbReference type="Pfam" id="PF11367">
    <property type="entry name" value="Tail_completion_gp17"/>
    <property type="match status" value="1"/>
</dbReference>